<comment type="caution">
    <text evidence="7">The sequence shown here is derived from an EMBL/GenBank/DDBJ whole genome shotgun (WGS) entry which is preliminary data.</text>
</comment>
<keyword evidence="2" id="KW-1003">Cell membrane</keyword>
<dbReference type="Pfam" id="PF04277">
    <property type="entry name" value="OAD_gamma"/>
    <property type="match status" value="1"/>
</dbReference>
<proteinExistence type="predicted"/>
<dbReference type="Proteomes" id="UP000279194">
    <property type="component" value="Unassembled WGS sequence"/>
</dbReference>
<evidence type="ECO:0000256" key="1">
    <source>
        <dbReference type="ARBA" id="ARBA00004236"/>
    </source>
</evidence>
<dbReference type="EMBL" id="RCVM01000022">
    <property type="protein sequence ID" value="RLY01797.1"/>
    <property type="molecule type" value="Genomic_DNA"/>
</dbReference>
<evidence type="ECO:0000256" key="3">
    <source>
        <dbReference type="ARBA" id="ARBA00022692"/>
    </source>
</evidence>
<evidence type="ECO:0000256" key="2">
    <source>
        <dbReference type="ARBA" id="ARBA00022475"/>
    </source>
</evidence>
<protein>
    <submittedName>
        <fullName evidence="7">Uncharacterized protein</fullName>
    </submittedName>
</protein>
<dbReference type="GO" id="GO:0005886">
    <property type="term" value="C:plasma membrane"/>
    <property type="evidence" value="ECO:0007669"/>
    <property type="project" value="UniProtKB-SubCell"/>
</dbReference>
<dbReference type="AlphaFoldDB" id="A0A3L9DNW0"/>
<dbReference type="GO" id="GO:0015081">
    <property type="term" value="F:sodium ion transmembrane transporter activity"/>
    <property type="evidence" value="ECO:0007669"/>
    <property type="project" value="InterPro"/>
</dbReference>
<keyword evidence="4 6" id="KW-1133">Transmembrane helix</keyword>
<gene>
    <name evidence="7" type="ORF">EAF07_08975</name>
</gene>
<accession>A0A3L9DNW0</accession>
<keyword evidence="8" id="KW-1185">Reference proteome</keyword>
<evidence type="ECO:0000313" key="7">
    <source>
        <dbReference type="EMBL" id="RLY01797.1"/>
    </source>
</evidence>
<dbReference type="OrthoDB" id="2224031at2"/>
<sequence>MTYSLIDILQVTVVSMGLVFICLLGIMLMMQLTGKILGRPTPIAEQMEQPTQSPVAAAPAQTGLALVEEDELAKVAVLTALAFASKKESGKRFEVANVVKK</sequence>
<evidence type="ECO:0000256" key="5">
    <source>
        <dbReference type="ARBA" id="ARBA00023136"/>
    </source>
</evidence>
<dbReference type="RefSeq" id="WP_121836221.1">
    <property type="nucleotide sequence ID" value="NZ_RCVM01000022.1"/>
</dbReference>
<evidence type="ECO:0000256" key="6">
    <source>
        <dbReference type="SAM" id="Phobius"/>
    </source>
</evidence>
<dbReference type="InterPro" id="IPR005899">
    <property type="entry name" value="Na_pump_deCOase"/>
</dbReference>
<keyword evidence="5 6" id="KW-0472">Membrane</keyword>
<dbReference type="GO" id="GO:0036376">
    <property type="term" value="P:sodium ion export across plasma membrane"/>
    <property type="evidence" value="ECO:0007669"/>
    <property type="project" value="InterPro"/>
</dbReference>
<organism evidence="7 8">
    <name type="scientific">Streptococcus hillyeri</name>
    <dbReference type="NCBI Taxonomy" id="2282420"/>
    <lineage>
        <taxon>Bacteria</taxon>
        <taxon>Bacillati</taxon>
        <taxon>Bacillota</taxon>
        <taxon>Bacilli</taxon>
        <taxon>Lactobacillales</taxon>
        <taxon>Streptococcaceae</taxon>
        <taxon>Streptococcus</taxon>
    </lineage>
</organism>
<evidence type="ECO:0000313" key="8">
    <source>
        <dbReference type="Proteomes" id="UP000279194"/>
    </source>
</evidence>
<keyword evidence="3 6" id="KW-0812">Transmembrane</keyword>
<evidence type="ECO:0000256" key="4">
    <source>
        <dbReference type="ARBA" id="ARBA00022989"/>
    </source>
</evidence>
<comment type="subcellular location">
    <subcellularLocation>
        <location evidence="1">Cell membrane</location>
    </subcellularLocation>
</comment>
<name>A0A3L9DNW0_9STRE</name>
<reference evidence="7 8" key="1">
    <citation type="submission" date="2018-10" db="EMBL/GenBank/DDBJ databases">
        <title>Streptococcus hillyeri sp. nov., isolated from equine tracheal sample.</title>
        <authorList>
            <person name="Macfadyen A.C."/>
            <person name="Waller A."/>
            <person name="Paterson G.K."/>
        </authorList>
    </citation>
    <scope>NUCLEOTIDE SEQUENCE [LARGE SCALE GENOMIC DNA]</scope>
    <source>
        <strain evidence="7 8">28462</strain>
    </source>
</reference>
<feature type="transmembrane region" description="Helical" evidence="6">
    <location>
        <begin position="6"/>
        <end position="29"/>
    </location>
</feature>